<dbReference type="GO" id="GO:0055085">
    <property type="term" value="P:transmembrane transport"/>
    <property type="evidence" value="ECO:0007669"/>
    <property type="project" value="TreeGrafter"/>
</dbReference>
<keyword evidence="6 8" id="KW-1133">Transmembrane helix</keyword>
<dbReference type="PANTHER" id="PTHR21716">
    <property type="entry name" value="TRANSMEMBRANE PROTEIN"/>
    <property type="match status" value="1"/>
</dbReference>
<reference evidence="9 10" key="1">
    <citation type="submission" date="2018-12" db="EMBL/GenBank/DDBJ databases">
        <title>Deinococcus radiophilus ATCC 27603 genome sequencing and assembly.</title>
        <authorList>
            <person name="Maclea K.S."/>
            <person name="Maynard C.R."/>
        </authorList>
    </citation>
    <scope>NUCLEOTIDE SEQUENCE [LARGE SCALE GENOMIC DNA]</scope>
    <source>
        <strain evidence="9 10">ATCC 27603</strain>
    </source>
</reference>
<feature type="transmembrane region" description="Helical" evidence="8">
    <location>
        <begin position="20"/>
        <end position="53"/>
    </location>
</feature>
<feature type="transmembrane region" description="Helical" evidence="8">
    <location>
        <begin position="234"/>
        <end position="262"/>
    </location>
</feature>
<dbReference type="OrthoDB" id="9793390at2"/>
<dbReference type="AlphaFoldDB" id="A0A431W5Y8"/>
<feature type="transmembrane region" description="Helical" evidence="8">
    <location>
        <begin position="168"/>
        <end position="194"/>
    </location>
</feature>
<evidence type="ECO:0000256" key="4">
    <source>
        <dbReference type="ARBA" id="ARBA00022475"/>
    </source>
</evidence>
<evidence type="ECO:0000256" key="3">
    <source>
        <dbReference type="ARBA" id="ARBA00022448"/>
    </source>
</evidence>
<evidence type="ECO:0000256" key="2">
    <source>
        <dbReference type="ARBA" id="ARBA00009773"/>
    </source>
</evidence>
<comment type="similarity">
    <text evidence="2">Belongs to the autoinducer-2 exporter (AI-2E) (TC 2.A.86) family.</text>
</comment>
<dbReference type="Pfam" id="PF01594">
    <property type="entry name" value="AI-2E_transport"/>
    <property type="match status" value="1"/>
</dbReference>
<keyword evidence="4" id="KW-1003">Cell membrane</keyword>
<dbReference type="PANTHER" id="PTHR21716:SF53">
    <property type="entry name" value="PERMEASE PERM-RELATED"/>
    <property type="match status" value="1"/>
</dbReference>
<evidence type="ECO:0000313" key="9">
    <source>
        <dbReference type="EMBL" id="RTR30889.1"/>
    </source>
</evidence>
<evidence type="ECO:0000256" key="1">
    <source>
        <dbReference type="ARBA" id="ARBA00004651"/>
    </source>
</evidence>
<dbReference type="EMBL" id="RXPE01000001">
    <property type="protein sequence ID" value="RTR30889.1"/>
    <property type="molecule type" value="Genomic_DNA"/>
</dbReference>
<sequence>MISAPKPPNAFQHAWRNPWLRLVVFILLALVALRFAGLIGAVIVNFAVAYLIAYIANPLLNWLERGRVPRGLGVLFVLLLFGGLLTLAGALLGAIAGQLIDLLRQLPQLIQNLEGWADSATTWLQGRGVTGLEDIREGLTTTIQTYTQNLGDNLVPILQRWLDPQGALFTSIITIGSVLGRVVIILLLSVYLMLDYSRVNKAMLKMFPRPWQPRVLEFSDLAGTAIGGYVRGQLLIALFVGSVVALGLSLLGIPSALAIGFLAGAFNIIPYLGPIIGAVPAVLLAIPMGLGKVVMAIAVFLIANQVEGSFLSPMVLSKTTDLHPVTVLLSILIGASVLGFAGALIAVPLVALGKLALEKYYYSSKIYTEGP</sequence>
<keyword evidence="7 8" id="KW-0472">Membrane</keyword>
<evidence type="ECO:0000256" key="6">
    <source>
        <dbReference type="ARBA" id="ARBA00022989"/>
    </source>
</evidence>
<protein>
    <submittedName>
        <fullName evidence="9">AI-2E family transporter</fullName>
    </submittedName>
</protein>
<evidence type="ECO:0000313" key="10">
    <source>
        <dbReference type="Proteomes" id="UP000277766"/>
    </source>
</evidence>
<proteinExistence type="inferred from homology"/>
<comment type="caution">
    <text evidence="9">The sequence shown here is derived from an EMBL/GenBank/DDBJ whole genome shotgun (WGS) entry which is preliminary data.</text>
</comment>
<dbReference type="Proteomes" id="UP000277766">
    <property type="component" value="Unassembled WGS sequence"/>
</dbReference>
<feature type="transmembrane region" description="Helical" evidence="8">
    <location>
        <begin position="268"/>
        <end position="286"/>
    </location>
</feature>
<gene>
    <name evidence="9" type="ORF">EJ104_01155</name>
</gene>
<name>A0A431W5Y8_9DEIO</name>
<accession>A0A431W5Y8</accession>
<feature type="transmembrane region" description="Helical" evidence="8">
    <location>
        <begin position="74"/>
        <end position="100"/>
    </location>
</feature>
<dbReference type="InterPro" id="IPR002549">
    <property type="entry name" value="AI-2E-like"/>
</dbReference>
<evidence type="ECO:0000256" key="8">
    <source>
        <dbReference type="SAM" id="Phobius"/>
    </source>
</evidence>
<organism evidence="9 10">
    <name type="scientific">Deinococcus radiophilus</name>
    <dbReference type="NCBI Taxonomy" id="32062"/>
    <lineage>
        <taxon>Bacteria</taxon>
        <taxon>Thermotogati</taxon>
        <taxon>Deinococcota</taxon>
        <taxon>Deinococci</taxon>
        <taxon>Deinococcales</taxon>
        <taxon>Deinococcaceae</taxon>
        <taxon>Deinococcus</taxon>
    </lineage>
</organism>
<dbReference type="GO" id="GO:0005886">
    <property type="term" value="C:plasma membrane"/>
    <property type="evidence" value="ECO:0007669"/>
    <property type="project" value="UniProtKB-SubCell"/>
</dbReference>
<keyword evidence="5 8" id="KW-0812">Transmembrane</keyword>
<evidence type="ECO:0000256" key="7">
    <source>
        <dbReference type="ARBA" id="ARBA00023136"/>
    </source>
</evidence>
<evidence type="ECO:0000256" key="5">
    <source>
        <dbReference type="ARBA" id="ARBA00022692"/>
    </source>
</evidence>
<comment type="subcellular location">
    <subcellularLocation>
        <location evidence="1">Cell membrane</location>
        <topology evidence="1">Multi-pass membrane protein</topology>
    </subcellularLocation>
</comment>
<keyword evidence="10" id="KW-1185">Reference proteome</keyword>
<keyword evidence="3" id="KW-0813">Transport</keyword>
<dbReference type="RefSeq" id="WP_126350917.1">
    <property type="nucleotide sequence ID" value="NZ_CP086380.1"/>
</dbReference>
<feature type="transmembrane region" description="Helical" evidence="8">
    <location>
        <begin position="327"/>
        <end position="352"/>
    </location>
</feature>